<evidence type="ECO:0000313" key="2">
    <source>
        <dbReference type="EMBL" id="GHB04903.1"/>
    </source>
</evidence>
<dbReference type="InterPro" id="IPR051797">
    <property type="entry name" value="TrmB-like"/>
</dbReference>
<dbReference type="PANTHER" id="PTHR34293">
    <property type="entry name" value="HTH-TYPE TRANSCRIPTIONAL REGULATOR TRMBL2"/>
    <property type="match status" value="1"/>
</dbReference>
<protein>
    <submittedName>
        <fullName evidence="2">Transcriptional regulator</fullName>
    </submittedName>
</protein>
<dbReference type="Pfam" id="PF00196">
    <property type="entry name" value="GerE"/>
    <property type="match status" value="1"/>
</dbReference>
<dbReference type="SUPFAM" id="SSF46894">
    <property type="entry name" value="C-terminal effector domain of the bipartite response regulators"/>
    <property type="match status" value="1"/>
</dbReference>
<accession>A0A918WB65</accession>
<name>A0A918WB65_9ACTN</name>
<dbReference type="GO" id="GO:0006355">
    <property type="term" value="P:regulation of DNA-templated transcription"/>
    <property type="evidence" value="ECO:0007669"/>
    <property type="project" value="InterPro"/>
</dbReference>
<keyword evidence="3" id="KW-1185">Reference proteome</keyword>
<dbReference type="AlphaFoldDB" id="A0A918WB65"/>
<feature type="domain" description="HTH luxR-type" evidence="1">
    <location>
        <begin position="289"/>
        <end position="354"/>
    </location>
</feature>
<dbReference type="InterPro" id="IPR000792">
    <property type="entry name" value="Tscrpt_reg_LuxR_C"/>
</dbReference>
<dbReference type="PROSITE" id="PS50043">
    <property type="entry name" value="HTH_LUXR_2"/>
    <property type="match status" value="1"/>
</dbReference>
<dbReference type="Gene3D" id="1.10.10.10">
    <property type="entry name" value="Winged helix-like DNA-binding domain superfamily/Winged helix DNA-binding domain"/>
    <property type="match status" value="2"/>
</dbReference>
<dbReference type="InterPro" id="IPR036388">
    <property type="entry name" value="WH-like_DNA-bd_sf"/>
</dbReference>
<evidence type="ECO:0000259" key="1">
    <source>
        <dbReference type="PROSITE" id="PS50043"/>
    </source>
</evidence>
<dbReference type="Proteomes" id="UP000644020">
    <property type="component" value="Unassembled WGS sequence"/>
</dbReference>
<dbReference type="InterPro" id="IPR002831">
    <property type="entry name" value="Tscrpt_reg_TrmB_N"/>
</dbReference>
<organism evidence="2 3">
    <name type="scientific">Streptomyces termitum</name>
    <dbReference type="NCBI Taxonomy" id="67368"/>
    <lineage>
        <taxon>Bacteria</taxon>
        <taxon>Bacillati</taxon>
        <taxon>Actinomycetota</taxon>
        <taxon>Actinomycetes</taxon>
        <taxon>Kitasatosporales</taxon>
        <taxon>Streptomycetaceae</taxon>
        <taxon>Streptomyces</taxon>
    </lineage>
</organism>
<dbReference type="GO" id="GO:0003677">
    <property type="term" value="F:DNA binding"/>
    <property type="evidence" value="ECO:0007669"/>
    <property type="project" value="InterPro"/>
</dbReference>
<reference evidence="2" key="1">
    <citation type="journal article" date="2014" name="Int. J. Syst. Evol. Microbiol.">
        <title>Complete genome sequence of Corynebacterium casei LMG S-19264T (=DSM 44701T), isolated from a smear-ripened cheese.</title>
        <authorList>
            <consortium name="US DOE Joint Genome Institute (JGI-PGF)"/>
            <person name="Walter F."/>
            <person name="Albersmeier A."/>
            <person name="Kalinowski J."/>
            <person name="Ruckert C."/>
        </authorList>
    </citation>
    <scope>NUCLEOTIDE SEQUENCE</scope>
    <source>
        <strain evidence="2">JCM 4518</strain>
    </source>
</reference>
<proteinExistence type="predicted"/>
<dbReference type="Pfam" id="PF01978">
    <property type="entry name" value="TrmB"/>
    <property type="match status" value="1"/>
</dbReference>
<dbReference type="PANTHER" id="PTHR34293:SF1">
    <property type="entry name" value="HTH-TYPE TRANSCRIPTIONAL REGULATOR TRMBL2"/>
    <property type="match status" value="1"/>
</dbReference>
<comment type="caution">
    <text evidence="2">The sequence shown here is derived from an EMBL/GenBank/DDBJ whole genome shotgun (WGS) entry which is preliminary data.</text>
</comment>
<gene>
    <name evidence="2" type="ORF">GCM10010305_55120</name>
</gene>
<dbReference type="EMBL" id="BMUL01000019">
    <property type="protein sequence ID" value="GHB04903.1"/>
    <property type="molecule type" value="Genomic_DNA"/>
</dbReference>
<dbReference type="SMART" id="SM00421">
    <property type="entry name" value="HTH_LUXR"/>
    <property type="match status" value="1"/>
</dbReference>
<sequence length="357" mass="38600">MGDGHMLEAAGVGAREERVYRFLVGVREAEVLEVARQLGLDVVQAQEALLSLHDKGLVGRVAGARPGGAARYVPVAPDAALRPLLMRGHEALESARRGMEQLSEAYRAGGRRRDAEELVEVITGASVIRQRLRHLAYGAREMRWFCKTRPVALAAEENHEEWELLARGVRYRTIYERELLEVPGMVDNVARSVRAGEEARATATLPVRLVIADSSVAVCPLVSGQWDGGAGTADVTDPVTPAGEPTAAVVRGSSLLDALIALFESQWAAATPLHLTDSGELADTGPDGGPRPAVHLADDERYLLSLIVAGVADKAIASQLWVSQRTVQRRIQTLMQRAGAATRTQLVWHAAQRGWLT</sequence>
<evidence type="ECO:0000313" key="3">
    <source>
        <dbReference type="Proteomes" id="UP000644020"/>
    </source>
</evidence>
<dbReference type="InterPro" id="IPR016032">
    <property type="entry name" value="Sig_transdc_resp-reg_C-effctor"/>
</dbReference>
<reference evidence="2" key="2">
    <citation type="submission" date="2020-09" db="EMBL/GenBank/DDBJ databases">
        <authorList>
            <person name="Sun Q."/>
            <person name="Ohkuma M."/>
        </authorList>
    </citation>
    <scope>NUCLEOTIDE SEQUENCE</scope>
    <source>
        <strain evidence="2">JCM 4518</strain>
    </source>
</reference>